<evidence type="ECO:0000313" key="2">
    <source>
        <dbReference type="Proteomes" id="UP000176609"/>
    </source>
</evidence>
<accession>A0A1F6ARY4</accession>
<gene>
    <name evidence="1" type="ORF">A2960_06575</name>
</gene>
<dbReference type="Proteomes" id="UP000176609">
    <property type="component" value="Unassembled WGS sequence"/>
</dbReference>
<name>A0A1F6ARY4_9BACT</name>
<protein>
    <submittedName>
        <fullName evidence="1">Uncharacterized protein</fullName>
    </submittedName>
</protein>
<dbReference type="AlphaFoldDB" id="A0A1F6ARY4"/>
<sequence>MSYQEARSHLRDAVRVCGTADGACVPFALECILPPSIQLNRNVYEKCIRNGGDDELRILTELTRRGLITFIPLCVTIANFQDMATHVSRQLNLIDTVGALCCIVNYDELHLISLQGPLEGGYATVFDLGNEYQEQPITILYSVVGANEYGVSDNLTIVSKGPNWPG</sequence>
<dbReference type="EMBL" id="MFJR01000002">
    <property type="protein sequence ID" value="OGG27431.1"/>
    <property type="molecule type" value="Genomic_DNA"/>
</dbReference>
<proteinExistence type="predicted"/>
<organism evidence="1 2">
    <name type="scientific">Candidatus Gottesmanbacteria bacterium RIFCSPLOWO2_01_FULL_39_12b</name>
    <dbReference type="NCBI Taxonomy" id="1798388"/>
    <lineage>
        <taxon>Bacteria</taxon>
        <taxon>Candidatus Gottesmaniibacteriota</taxon>
    </lineage>
</organism>
<comment type="caution">
    <text evidence="1">The sequence shown here is derived from an EMBL/GenBank/DDBJ whole genome shotgun (WGS) entry which is preliminary data.</text>
</comment>
<reference evidence="1 2" key="1">
    <citation type="journal article" date="2016" name="Nat. Commun.">
        <title>Thousands of microbial genomes shed light on interconnected biogeochemical processes in an aquifer system.</title>
        <authorList>
            <person name="Anantharaman K."/>
            <person name="Brown C.T."/>
            <person name="Hug L.A."/>
            <person name="Sharon I."/>
            <person name="Castelle C.J."/>
            <person name="Probst A.J."/>
            <person name="Thomas B.C."/>
            <person name="Singh A."/>
            <person name="Wilkins M.J."/>
            <person name="Karaoz U."/>
            <person name="Brodie E.L."/>
            <person name="Williams K.H."/>
            <person name="Hubbard S.S."/>
            <person name="Banfield J.F."/>
        </authorList>
    </citation>
    <scope>NUCLEOTIDE SEQUENCE [LARGE SCALE GENOMIC DNA]</scope>
</reference>
<evidence type="ECO:0000313" key="1">
    <source>
        <dbReference type="EMBL" id="OGG27431.1"/>
    </source>
</evidence>